<organism evidence="2 3">
    <name type="scientific">Protopolystoma xenopodis</name>
    <dbReference type="NCBI Taxonomy" id="117903"/>
    <lineage>
        <taxon>Eukaryota</taxon>
        <taxon>Metazoa</taxon>
        <taxon>Spiralia</taxon>
        <taxon>Lophotrochozoa</taxon>
        <taxon>Platyhelminthes</taxon>
        <taxon>Monogenea</taxon>
        <taxon>Polyopisthocotylea</taxon>
        <taxon>Polystomatidea</taxon>
        <taxon>Polystomatidae</taxon>
        <taxon>Protopolystoma</taxon>
    </lineage>
</organism>
<gene>
    <name evidence="2" type="ORF">PXEA_LOCUS25764</name>
</gene>
<protein>
    <submittedName>
        <fullName evidence="2">Uncharacterized protein</fullName>
    </submittedName>
</protein>
<name>A0A448XAJ6_9PLAT</name>
<reference evidence="2" key="1">
    <citation type="submission" date="2018-11" db="EMBL/GenBank/DDBJ databases">
        <authorList>
            <consortium name="Pathogen Informatics"/>
        </authorList>
    </citation>
    <scope>NUCLEOTIDE SEQUENCE</scope>
</reference>
<dbReference type="EMBL" id="CAAALY010133058">
    <property type="protein sequence ID" value="VEL32324.1"/>
    <property type="molecule type" value="Genomic_DNA"/>
</dbReference>
<accession>A0A448XAJ6</accession>
<dbReference type="Proteomes" id="UP000784294">
    <property type="component" value="Unassembled WGS sequence"/>
</dbReference>
<keyword evidence="3" id="KW-1185">Reference proteome</keyword>
<feature type="region of interest" description="Disordered" evidence="1">
    <location>
        <begin position="79"/>
        <end position="106"/>
    </location>
</feature>
<dbReference type="AlphaFoldDB" id="A0A448XAJ6"/>
<proteinExistence type="predicted"/>
<sequence length="106" mass="12142">MLKHDLREASKAAFSTNLSSGLIHLRRDRRCAPKQPHMSPPPHVCCGCCTVTRHRDTDYEWLPKKGRLVPVDDEKRPMWRDVLAPSQPPTKSRLPIKPSRHVETGQ</sequence>
<evidence type="ECO:0000313" key="3">
    <source>
        <dbReference type="Proteomes" id="UP000784294"/>
    </source>
</evidence>
<comment type="caution">
    <text evidence="2">The sequence shown here is derived from an EMBL/GenBank/DDBJ whole genome shotgun (WGS) entry which is preliminary data.</text>
</comment>
<evidence type="ECO:0000256" key="1">
    <source>
        <dbReference type="SAM" id="MobiDB-lite"/>
    </source>
</evidence>
<evidence type="ECO:0000313" key="2">
    <source>
        <dbReference type="EMBL" id="VEL32324.1"/>
    </source>
</evidence>